<dbReference type="Pfam" id="PF06013">
    <property type="entry name" value="WXG100"/>
    <property type="match status" value="1"/>
</dbReference>
<name>A0A9X1LRL9_9MICO</name>
<gene>
    <name evidence="2" type="ORF">KEC56_12905</name>
</gene>
<organism evidence="2 3">
    <name type="scientific">Microbacterium tenebrionis</name>
    <dbReference type="NCBI Taxonomy" id="2830665"/>
    <lineage>
        <taxon>Bacteria</taxon>
        <taxon>Bacillati</taxon>
        <taxon>Actinomycetota</taxon>
        <taxon>Actinomycetes</taxon>
        <taxon>Micrococcales</taxon>
        <taxon>Microbacteriaceae</taxon>
        <taxon>Microbacterium</taxon>
    </lineage>
</organism>
<accession>A0A9X1LRL9</accession>
<dbReference type="SUPFAM" id="SSF140453">
    <property type="entry name" value="EsxAB dimer-like"/>
    <property type="match status" value="1"/>
</dbReference>
<dbReference type="InterPro" id="IPR010310">
    <property type="entry name" value="T7SS_ESAT-6-like"/>
</dbReference>
<sequence>MSVFTVDTEAVFAAHGQTRATMERLRSESQALKAQLTQLQSSWTGAASAAFQGCSDQWAAAQLHVEQVLDSIGTALGSAATQYSDADQYSASLFRH</sequence>
<dbReference type="Proteomes" id="UP001139289">
    <property type="component" value="Unassembled WGS sequence"/>
</dbReference>
<dbReference type="Gene3D" id="1.10.287.1060">
    <property type="entry name" value="ESAT-6-like"/>
    <property type="match status" value="1"/>
</dbReference>
<proteinExistence type="inferred from homology"/>
<evidence type="ECO:0000313" key="2">
    <source>
        <dbReference type="EMBL" id="MCC2030398.1"/>
    </source>
</evidence>
<reference evidence="2" key="1">
    <citation type="submission" date="2021-04" db="EMBL/GenBank/DDBJ databases">
        <title>Microbacterium tenobrionis sp. nov. and Microbacterium allomyrinae sp. nov., isolated from larvae of Tenobrio molitor and Allomyrina dichotoma, respectively.</title>
        <authorList>
            <person name="Lee S.D."/>
        </authorList>
    </citation>
    <scope>NUCLEOTIDE SEQUENCE</scope>
    <source>
        <strain evidence="2">YMB-B2</strain>
    </source>
</reference>
<dbReference type="EMBL" id="JAGTTM010000006">
    <property type="protein sequence ID" value="MCC2030398.1"/>
    <property type="molecule type" value="Genomic_DNA"/>
</dbReference>
<evidence type="ECO:0000313" key="3">
    <source>
        <dbReference type="Proteomes" id="UP001139289"/>
    </source>
</evidence>
<dbReference type="AlphaFoldDB" id="A0A9X1LRL9"/>
<dbReference type="RefSeq" id="WP_175985419.1">
    <property type="nucleotide sequence ID" value="NZ_JAGTTM010000006.1"/>
</dbReference>
<dbReference type="InterPro" id="IPR036689">
    <property type="entry name" value="ESAT-6-like_sf"/>
</dbReference>
<evidence type="ECO:0000256" key="1">
    <source>
        <dbReference type="RuleBase" id="RU362001"/>
    </source>
</evidence>
<comment type="similarity">
    <text evidence="1">Belongs to the WXG100 family.</text>
</comment>
<dbReference type="NCBIfam" id="TIGR03930">
    <property type="entry name" value="WXG100_ESAT6"/>
    <property type="match status" value="1"/>
</dbReference>
<comment type="caution">
    <text evidence="2">The sequence shown here is derived from an EMBL/GenBank/DDBJ whole genome shotgun (WGS) entry which is preliminary data.</text>
</comment>
<keyword evidence="3" id="KW-1185">Reference proteome</keyword>
<protein>
    <recommendedName>
        <fullName evidence="1">ESAT-6-like protein</fullName>
    </recommendedName>
</protein>